<accession>A0A7M7NHK7</accession>
<evidence type="ECO:0000313" key="14">
    <source>
        <dbReference type="Proteomes" id="UP000007110"/>
    </source>
</evidence>
<dbReference type="GO" id="GO:0005730">
    <property type="term" value="C:nucleolus"/>
    <property type="evidence" value="ECO:0007669"/>
    <property type="project" value="UniProtKB-SubCell"/>
</dbReference>
<evidence type="ECO:0000256" key="7">
    <source>
        <dbReference type="ARBA" id="ARBA00025767"/>
    </source>
</evidence>
<dbReference type="InterPro" id="IPR036322">
    <property type="entry name" value="WD40_repeat_dom_sf"/>
</dbReference>
<proteinExistence type="inferred from homology"/>
<dbReference type="FunFam" id="2.130.10.10:FF:000121">
    <property type="entry name" value="U3 small nucleolar RNA-associated protein 18 homolog"/>
    <property type="match status" value="1"/>
</dbReference>
<feature type="compositionally biased region" description="Basic residues" evidence="12">
    <location>
        <begin position="1"/>
        <end position="10"/>
    </location>
</feature>
<feature type="region of interest" description="Disordered" evidence="12">
    <location>
        <begin position="61"/>
        <end position="127"/>
    </location>
</feature>
<dbReference type="SUPFAM" id="SSF50978">
    <property type="entry name" value="WD40 repeat-like"/>
    <property type="match status" value="1"/>
</dbReference>
<evidence type="ECO:0000256" key="6">
    <source>
        <dbReference type="ARBA" id="ARBA00023242"/>
    </source>
</evidence>
<dbReference type="RefSeq" id="XP_030836518.1">
    <property type="nucleotide sequence ID" value="XM_030980658.1"/>
</dbReference>
<evidence type="ECO:0000256" key="9">
    <source>
        <dbReference type="ARBA" id="ARBA00074442"/>
    </source>
</evidence>
<evidence type="ECO:0000256" key="4">
    <source>
        <dbReference type="ARBA" id="ARBA00022574"/>
    </source>
</evidence>
<evidence type="ECO:0000256" key="1">
    <source>
        <dbReference type="ARBA" id="ARBA00004604"/>
    </source>
</evidence>
<keyword evidence="5" id="KW-0677">Repeat</keyword>
<feature type="compositionally biased region" description="Acidic residues" evidence="12">
    <location>
        <begin position="181"/>
        <end position="191"/>
    </location>
</feature>
<feature type="compositionally biased region" description="Basic and acidic residues" evidence="12">
    <location>
        <begin position="22"/>
        <end position="32"/>
    </location>
</feature>
<dbReference type="InterPro" id="IPR001680">
    <property type="entry name" value="WD40_rpt"/>
</dbReference>
<dbReference type="PANTHER" id="PTHR18359">
    <property type="entry name" value="WD-REPEAT PROTEIN-RELATED"/>
    <property type="match status" value="1"/>
</dbReference>
<dbReference type="PROSITE" id="PS50294">
    <property type="entry name" value="WD_REPEATS_REGION"/>
    <property type="match status" value="1"/>
</dbReference>
<dbReference type="PANTHER" id="PTHR18359:SF0">
    <property type="entry name" value="U3 SMALL NUCLEOLAR RNA-ASSOCIATED PROTEIN 18 HOMOLOG"/>
    <property type="match status" value="1"/>
</dbReference>
<dbReference type="EnsemblMetazoa" id="XM_030980658">
    <property type="protein sequence ID" value="XP_030836518"/>
    <property type="gene ID" value="LOC579700"/>
</dbReference>
<dbReference type="Gene3D" id="2.130.10.10">
    <property type="entry name" value="YVTN repeat-like/Quinoprotein amine dehydrogenase"/>
    <property type="match status" value="1"/>
</dbReference>
<keyword evidence="4 11" id="KW-0853">WD repeat</keyword>
<dbReference type="CTD" id="51096"/>
<feature type="compositionally biased region" description="Polar residues" evidence="12">
    <location>
        <begin position="93"/>
        <end position="104"/>
    </location>
</feature>
<evidence type="ECO:0000256" key="5">
    <source>
        <dbReference type="ARBA" id="ARBA00022737"/>
    </source>
</evidence>
<name>A0A7M7NHK7_STRPU</name>
<reference evidence="13" key="2">
    <citation type="submission" date="2021-01" db="UniProtKB">
        <authorList>
            <consortium name="EnsemblMetazoa"/>
        </authorList>
    </citation>
    <scope>IDENTIFICATION</scope>
</reference>
<dbReference type="AlphaFoldDB" id="A0A7M7NHK7"/>
<comment type="similarity">
    <text evidence="7">Belongs to the WD repeat UTP18 family.</text>
</comment>
<comment type="function">
    <text evidence="8">Part of the small subunit (SSU) processome, first precursor of the small eukaryotic ribosomal subunit. During the assembly of the SSU processome in the nucleolus, many ribosome biogenesis factors, an RNA chaperone and ribosomal proteins associate with the nascent pre-rRNA and work in concert to generate RNA folding, modifications, rearrangements and cleavage as well as targeted degradation of pre-ribosomal RNA by the RNA exosome. Involved in nucleolar processing of pre-18S ribosomal RNA.</text>
</comment>
<feature type="region of interest" description="Disordered" evidence="12">
    <location>
        <begin position="169"/>
        <end position="196"/>
    </location>
</feature>
<protein>
    <recommendedName>
        <fullName evidence="9">U3 small nucleolar RNA-associated protein 18 homolog</fullName>
    </recommendedName>
    <alternativeName>
        <fullName evidence="10">WD repeat-containing protein 50</fullName>
    </alternativeName>
</protein>
<feature type="compositionally biased region" description="Basic and acidic residues" evidence="12">
    <location>
        <begin position="171"/>
        <end position="180"/>
    </location>
</feature>
<evidence type="ECO:0000256" key="2">
    <source>
        <dbReference type="ARBA" id="ARBA00022552"/>
    </source>
</evidence>
<keyword evidence="6" id="KW-0539">Nucleus</keyword>
<dbReference type="GO" id="GO:0006364">
    <property type="term" value="P:rRNA processing"/>
    <property type="evidence" value="ECO:0007669"/>
    <property type="project" value="UniProtKB-KW"/>
</dbReference>
<evidence type="ECO:0000256" key="10">
    <source>
        <dbReference type="ARBA" id="ARBA00075773"/>
    </source>
</evidence>
<evidence type="ECO:0000256" key="12">
    <source>
        <dbReference type="SAM" id="MobiDB-lite"/>
    </source>
</evidence>
<dbReference type="Pfam" id="PF00400">
    <property type="entry name" value="WD40"/>
    <property type="match status" value="1"/>
</dbReference>
<evidence type="ECO:0000256" key="8">
    <source>
        <dbReference type="ARBA" id="ARBA00058527"/>
    </source>
</evidence>
<dbReference type="SMART" id="SM00320">
    <property type="entry name" value="WD40"/>
    <property type="match status" value="4"/>
</dbReference>
<feature type="compositionally biased region" description="Acidic residues" evidence="12">
    <location>
        <begin position="61"/>
        <end position="74"/>
    </location>
</feature>
<feature type="repeat" description="WD" evidence="11">
    <location>
        <begin position="354"/>
        <end position="395"/>
    </location>
</feature>
<comment type="subcellular location">
    <subcellularLocation>
        <location evidence="1">Nucleus</location>
        <location evidence="1">Nucleolus</location>
    </subcellularLocation>
</comment>
<evidence type="ECO:0000313" key="13">
    <source>
        <dbReference type="EnsemblMetazoa" id="XP_030836518"/>
    </source>
</evidence>
<dbReference type="InterPro" id="IPR015943">
    <property type="entry name" value="WD40/YVTN_repeat-like_dom_sf"/>
</dbReference>
<evidence type="ECO:0000256" key="11">
    <source>
        <dbReference type="PROSITE-ProRule" id="PRU00221"/>
    </source>
</evidence>
<feature type="region of interest" description="Disordered" evidence="12">
    <location>
        <begin position="1"/>
        <end position="44"/>
    </location>
</feature>
<dbReference type="GeneID" id="579700"/>
<reference evidence="14" key="1">
    <citation type="submission" date="2015-02" db="EMBL/GenBank/DDBJ databases">
        <title>Genome sequencing for Strongylocentrotus purpuratus.</title>
        <authorList>
            <person name="Murali S."/>
            <person name="Liu Y."/>
            <person name="Vee V."/>
            <person name="English A."/>
            <person name="Wang M."/>
            <person name="Skinner E."/>
            <person name="Han Y."/>
            <person name="Muzny D.M."/>
            <person name="Worley K.C."/>
            <person name="Gibbs R.A."/>
        </authorList>
    </citation>
    <scope>NUCLEOTIDE SEQUENCE</scope>
</reference>
<sequence>MQGEARKRRVQSTTTSKSKHIKTNDGETEATHHVLGSKMKSRRKESSEILLENLVFGNDIEDPIFESEEEEAVELDPHSGSEEDPAKDDDVSTEIQSRLQATESSLDKGKKKPAWHDDTDEVQLSFDQEKTFRQQKIQRRAEKEVSGHQLQERLKSQYEKVVGSTPSWAKLKSEREKDGSDESEDDEEDDDHPLLRRTGDYLTTSEMLPSVNLNIKRLTNLNKEQPTEGMVTALEFHPGAQVAMVAGLDQRLNLFQVEGRHNPKIQSVFVEQFPIHCAHFASQGTEVVLSGKRKFFYIYDMIAGKVSQIPYIRGIQENKLMSFEVSPDGKFLAFLGDYGNIHLLSAQTKELITTLKMNGTVDAVTFTPDGSKMMSFGDDCDVYVWDMNTRDCVHKFADDGCIKGNTISVSQGNRYVATGSQSGVINIYDDQCLTKVHPTPLKAVMNMTTPVTATRFNSNNEILAAISVYSRDVVKLIHLPSCHTFANFPSSNEVLRSPCALEFSPRSGYFALGNNKGEVPLFRLKHYKDY</sequence>
<keyword evidence="14" id="KW-1185">Reference proteome</keyword>
<dbReference type="PROSITE" id="PS50082">
    <property type="entry name" value="WD_REPEATS_2"/>
    <property type="match status" value="1"/>
</dbReference>
<organism evidence="13 14">
    <name type="scientific">Strongylocentrotus purpuratus</name>
    <name type="common">Purple sea urchin</name>
    <dbReference type="NCBI Taxonomy" id="7668"/>
    <lineage>
        <taxon>Eukaryota</taxon>
        <taxon>Metazoa</taxon>
        <taxon>Echinodermata</taxon>
        <taxon>Eleutherozoa</taxon>
        <taxon>Echinozoa</taxon>
        <taxon>Echinoidea</taxon>
        <taxon>Euechinoidea</taxon>
        <taxon>Echinacea</taxon>
        <taxon>Camarodonta</taxon>
        <taxon>Echinidea</taxon>
        <taxon>Strongylocentrotidae</taxon>
        <taxon>Strongylocentrotus</taxon>
    </lineage>
</organism>
<dbReference type="InterPro" id="IPR045161">
    <property type="entry name" value="Utp18"/>
</dbReference>
<evidence type="ECO:0000256" key="3">
    <source>
        <dbReference type="ARBA" id="ARBA00022553"/>
    </source>
</evidence>
<keyword evidence="3" id="KW-0597">Phosphoprotein</keyword>
<keyword evidence="2" id="KW-0698">rRNA processing</keyword>
<dbReference type="Proteomes" id="UP000007110">
    <property type="component" value="Unassembled WGS sequence"/>
</dbReference>